<dbReference type="EMBL" id="JACAZH010000018">
    <property type="protein sequence ID" value="KAF7346767.1"/>
    <property type="molecule type" value="Genomic_DNA"/>
</dbReference>
<keyword evidence="2" id="KW-1185">Reference proteome</keyword>
<evidence type="ECO:0000313" key="1">
    <source>
        <dbReference type="EMBL" id="KAF7346767.1"/>
    </source>
</evidence>
<dbReference type="OrthoDB" id="3035629at2759"/>
<gene>
    <name evidence="1" type="ORF">MSAN_01815200</name>
</gene>
<dbReference type="Proteomes" id="UP000623467">
    <property type="component" value="Unassembled WGS sequence"/>
</dbReference>
<proteinExistence type="predicted"/>
<dbReference type="AlphaFoldDB" id="A0A8H7CSM7"/>
<accession>A0A8H7CSM7</accession>
<sequence length="290" mass="32375">MTTIPREFSFPLELEREIFETTAALFPGLIPTLLRVCHRVHVWIEPLLYRVLAISPGSPHAPLLNLVESKTSLLKTAVRHLLIQGYYPAAEYRDLVTACLGAVNLSIDGDISIDILRALDKMRLRTLAFTIPEMFFTPDCGGFNRPLFMSVTHLDLYHGPGTEEHQFNWETWSGLASIAALTHLALSPPIAGGILPQVVVECQHLLVAIVSIYPWEQELAAPFAENLGIADVRVVVMVTNKPFDVEWEVGARGGDDYWVRAERFVNRKRAGELESNCYLLDETATSTNPP</sequence>
<comment type="caution">
    <text evidence="1">The sequence shown here is derived from an EMBL/GenBank/DDBJ whole genome shotgun (WGS) entry which is preliminary data.</text>
</comment>
<evidence type="ECO:0000313" key="2">
    <source>
        <dbReference type="Proteomes" id="UP000623467"/>
    </source>
</evidence>
<reference evidence="1" key="1">
    <citation type="submission" date="2020-05" db="EMBL/GenBank/DDBJ databases">
        <title>Mycena genomes resolve the evolution of fungal bioluminescence.</title>
        <authorList>
            <person name="Tsai I.J."/>
        </authorList>
    </citation>
    <scope>NUCLEOTIDE SEQUENCE</scope>
    <source>
        <strain evidence="1">160909Yilan</strain>
    </source>
</reference>
<name>A0A8H7CSM7_9AGAR</name>
<organism evidence="1 2">
    <name type="scientific">Mycena sanguinolenta</name>
    <dbReference type="NCBI Taxonomy" id="230812"/>
    <lineage>
        <taxon>Eukaryota</taxon>
        <taxon>Fungi</taxon>
        <taxon>Dikarya</taxon>
        <taxon>Basidiomycota</taxon>
        <taxon>Agaricomycotina</taxon>
        <taxon>Agaricomycetes</taxon>
        <taxon>Agaricomycetidae</taxon>
        <taxon>Agaricales</taxon>
        <taxon>Marasmiineae</taxon>
        <taxon>Mycenaceae</taxon>
        <taxon>Mycena</taxon>
    </lineage>
</organism>
<protein>
    <submittedName>
        <fullName evidence="1">Uncharacterized protein</fullName>
    </submittedName>
</protein>